<accession>A0A1J5RND9</accession>
<proteinExistence type="predicted"/>
<evidence type="ECO:0000313" key="1">
    <source>
        <dbReference type="EMBL" id="OIQ93596.1"/>
    </source>
</evidence>
<sequence>MVFSREKIGAAAQEIANHLQLVDHVKELKDGQKSLADGIAALGGRIRELELEMSKFKAEVRLEALKEAQSVVFAVQSGLNQRIENLAVQVAVMGAARSLMPVNEKSHRLTPGIEAISAEHETKNTQA</sequence>
<gene>
    <name evidence="1" type="ORF">GALL_244440</name>
</gene>
<organism evidence="1">
    <name type="scientific">mine drainage metagenome</name>
    <dbReference type="NCBI Taxonomy" id="410659"/>
    <lineage>
        <taxon>unclassified sequences</taxon>
        <taxon>metagenomes</taxon>
        <taxon>ecological metagenomes</taxon>
    </lineage>
</organism>
<dbReference type="AlphaFoldDB" id="A0A1J5RND9"/>
<protein>
    <submittedName>
        <fullName evidence="1">Uncharacterized protein</fullName>
    </submittedName>
</protein>
<comment type="caution">
    <text evidence="1">The sequence shown here is derived from an EMBL/GenBank/DDBJ whole genome shotgun (WGS) entry which is preliminary data.</text>
</comment>
<dbReference type="EMBL" id="MLJW01000204">
    <property type="protein sequence ID" value="OIQ93596.1"/>
    <property type="molecule type" value="Genomic_DNA"/>
</dbReference>
<reference evidence="1" key="1">
    <citation type="submission" date="2016-10" db="EMBL/GenBank/DDBJ databases">
        <title>Sequence of Gallionella enrichment culture.</title>
        <authorList>
            <person name="Poehlein A."/>
            <person name="Muehling M."/>
            <person name="Daniel R."/>
        </authorList>
    </citation>
    <scope>NUCLEOTIDE SEQUENCE</scope>
</reference>
<name>A0A1J5RND9_9ZZZZ</name>